<proteinExistence type="predicted"/>
<dbReference type="Proteomes" id="UP000762676">
    <property type="component" value="Unassembled WGS sequence"/>
</dbReference>
<name>A0AAV4I9Y8_9GAST</name>
<sequence>MLRSQRRSQELGWHRRFSLRWLSPCCGSRSRPDGVRRGVGKNKDRSLDPGGHKVARDYSSNVDSAPRLLIDSDQQPVATEA</sequence>
<accession>A0AAV4I9Y8</accession>
<feature type="region of interest" description="Disordered" evidence="1">
    <location>
        <begin position="27"/>
        <end position="81"/>
    </location>
</feature>
<organism evidence="2 3">
    <name type="scientific">Elysia marginata</name>
    <dbReference type="NCBI Taxonomy" id="1093978"/>
    <lineage>
        <taxon>Eukaryota</taxon>
        <taxon>Metazoa</taxon>
        <taxon>Spiralia</taxon>
        <taxon>Lophotrochozoa</taxon>
        <taxon>Mollusca</taxon>
        <taxon>Gastropoda</taxon>
        <taxon>Heterobranchia</taxon>
        <taxon>Euthyneura</taxon>
        <taxon>Panpulmonata</taxon>
        <taxon>Sacoglossa</taxon>
        <taxon>Placobranchoidea</taxon>
        <taxon>Plakobranchidae</taxon>
        <taxon>Elysia</taxon>
    </lineage>
</organism>
<feature type="compositionally biased region" description="Basic and acidic residues" evidence="1">
    <location>
        <begin position="30"/>
        <end position="56"/>
    </location>
</feature>
<evidence type="ECO:0000313" key="2">
    <source>
        <dbReference type="EMBL" id="GFS06383.1"/>
    </source>
</evidence>
<evidence type="ECO:0000256" key="1">
    <source>
        <dbReference type="SAM" id="MobiDB-lite"/>
    </source>
</evidence>
<gene>
    <name evidence="2" type="ORF">ElyMa_001221800</name>
</gene>
<keyword evidence="3" id="KW-1185">Reference proteome</keyword>
<dbReference type="EMBL" id="BMAT01002420">
    <property type="protein sequence ID" value="GFS06383.1"/>
    <property type="molecule type" value="Genomic_DNA"/>
</dbReference>
<protein>
    <submittedName>
        <fullName evidence="2">Uncharacterized protein</fullName>
    </submittedName>
</protein>
<comment type="caution">
    <text evidence="2">The sequence shown here is derived from an EMBL/GenBank/DDBJ whole genome shotgun (WGS) entry which is preliminary data.</text>
</comment>
<evidence type="ECO:0000313" key="3">
    <source>
        <dbReference type="Proteomes" id="UP000762676"/>
    </source>
</evidence>
<reference evidence="2 3" key="1">
    <citation type="journal article" date="2021" name="Elife">
        <title>Chloroplast acquisition without the gene transfer in kleptoplastic sea slugs, Plakobranchus ocellatus.</title>
        <authorList>
            <person name="Maeda T."/>
            <person name="Takahashi S."/>
            <person name="Yoshida T."/>
            <person name="Shimamura S."/>
            <person name="Takaki Y."/>
            <person name="Nagai Y."/>
            <person name="Toyoda A."/>
            <person name="Suzuki Y."/>
            <person name="Arimoto A."/>
            <person name="Ishii H."/>
            <person name="Satoh N."/>
            <person name="Nishiyama T."/>
            <person name="Hasebe M."/>
            <person name="Maruyama T."/>
            <person name="Minagawa J."/>
            <person name="Obokata J."/>
            <person name="Shigenobu S."/>
        </authorList>
    </citation>
    <scope>NUCLEOTIDE SEQUENCE [LARGE SCALE GENOMIC DNA]</scope>
</reference>
<dbReference type="AlphaFoldDB" id="A0AAV4I9Y8"/>
<feature type="compositionally biased region" description="Polar residues" evidence="1">
    <location>
        <begin position="72"/>
        <end position="81"/>
    </location>
</feature>